<organism evidence="3 4">
    <name type="scientific">Periconia macrospinosa</name>
    <dbReference type="NCBI Taxonomy" id="97972"/>
    <lineage>
        <taxon>Eukaryota</taxon>
        <taxon>Fungi</taxon>
        <taxon>Dikarya</taxon>
        <taxon>Ascomycota</taxon>
        <taxon>Pezizomycotina</taxon>
        <taxon>Dothideomycetes</taxon>
        <taxon>Pleosporomycetidae</taxon>
        <taxon>Pleosporales</taxon>
        <taxon>Massarineae</taxon>
        <taxon>Periconiaceae</taxon>
        <taxon>Periconia</taxon>
    </lineage>
</organism>
<evidence type="ECO:0000313" key="3">
    <source>
        <dbReference type="EMBL" id="PVH97642.1"/>
    </source>
</evidence>
<gene>
    <name evidence="3" type="ORF">DM02DRAFT_630916</name>
</gene>
<feature type="transmembrane region" description="Helical" evidence="2">
    <location>
        <begin position="58"/>
        <end position="84"/>
    </location>
</feature>
<evidence type="ECO:0000256" key="2">
    <source>
        <dbReference type="SAM" id="Phobius"/>
    </source>
</evidence>
<keyword evidence="2" id="KW-0472">Membrane</keyword>
<proteinExistence type="predicted"/>
<evidence type="ECO:0000313" key="4">
    <source>
        <dbReference type="Proteomes" id="UP000244855"/>
    </source>
</evidence>
<feature type="compositionally biased region" description="Acidic residues" evidence="1">
    <location>
        <begin position="110"/>
        <end position="162"/>
    </location>
</feature>
<name>A0A2V1DHK9_9PLEO</name>
<sequence length="162" mass="18665">MDQPYDPARPHQVFQAVIGLDYLIAVYIEDGFITLIDRVLMSFLLGFCFQALEMSLVAQYLVQLGCLCFGVLLTLRVLVGVWYLPEEDPALWILGPLVRFVHQRGWGDFLEGDDDGEDEDEDGEEEDEDGEEEEEDEEADEDWSEDDGDWDDEDEDEDEDEE</sequence>
<reference evidence="3 4" key="1">
    <citation type="journal article" date="2018" name="Sci. Rep.">
        <title>Comparative genomics provides insights into the lifestyle and reveals functional heterogeneity of dark septate endophytic fungi.</title>
        <authorList>
            <person name="Knapp D.G."/>
            <person name="Nemeth J.B."/>
            <person name="Barry K."/>
            <person name="Hainaut M."/>
            <person name="Henrissat B."/>
            <person name="Johnson J."/>
            <person name="Kuo A."/>
            <person name="Lim J.H.P."/>
            <person name="Lipzen A."/>
            <person name="Nolan M."/>
            <person name="Ohm R.A."/>
            <person name="Tamas L."/>
            <person name="Grigoriev I.V."/>
            <person name="Spatafora J.W."/>
            <person name="Nagy L.G."/>
            <person name="Kovacs G.M."/>
        </authorList>
    </citation>
    <scope>NUCLEOTIDE SEQUENCE [LARGE SCALE GENOMIC DNA]</scope>
    <source>
        <strain evidence="3 4">DSE2036</strain>
    </source>
</reference>
<dbReference type="Proteomes" id="UP000244855">
    <property type="component" value="Unassembled WGS sequence"/>
</dbReference>
<keyword evidence="2" id="KW-1133">Transmembrane helix</keyword>
<protein>
    <submittedName>
        <fullName evidence="3">Uncharacterized protein</fullName>
    </submittedName>
</protein>
<dbReference type="AlphaFoldDB" id="A0A2V1DHK9"/>
<keyword evidence="2" id="KW-0812">Transmembrane</keyword>
<dbReference type="EMBL" id="KZ805431">
    <property type="protein sequence ID" value="PVH97642.1"/>
    <property type="molecule type" value="Genomic_DNA"/>
</dbReference>
<keyword evidence="4" id="KW-1185">Reference proteome</keyword>
<feature type="transmembrane region" description="Helical" evidence="2">
    <location>
        <begin position="12"/>
        <end position="28"/>
    </location>
</feature>
<evidence type="ECO:0000256" key="1">
    <source>
        <dbReference type="SAM" id="MobiDB-lite"/>
    </source>
</evidence>
<feature type="region of interest" description="Disordered" evidence="1">
    <location>
        <begin position="109"/>
        <end position="162"/>
    </location>
</feature>
<accession>A0A2V1DHK9</accession>